<feature type="region of interest" description="Disordered" evidence="1">
    <location>
        <begin position="147"/>
        <end position="167"/>
    </location>
</feature>
<sequence length="167" mass="20172">MKFGEKIKQKIWHFIYKFFPTIQKELLKLHLIWHQRGRQKYHIGYLKPGKTLEELKNHLHDEWGFGNHFVAWSDDSQVLSWRKLSDFYHQYHLRIFSDGEIRGHFEYTPEGHPIAHFDEKGESFHHAEFLKFLGDFVTDKRHPMHLRADPNAYNPDSEISMEKLQKS</sequence>
<name>A0A1F6W7E9_9BACT</name>
<proteinExistence type="predicted"/>
<protein>
    <submittedName>
        <fullName evidence="2">Uncharacterized protein</fullName>
    </submittedName>
</protein>
<evidence type="ECO:0000256" key="1">
    <source>
        <dbReference type="SAM" id="MobiDB-lite"/>
    </source>
</evidence>
<organism evidence="2 3">
    <name type="scientific">Candidatus Nomurabacteria bacterium RIFCSPHIGHO2_02_FULL_41_18</name>
    <dbReference type="NCBI Taxonomy" id="1801754"/>
    <lineage>
        <taxon>Bacteria</taxon>
        <taxon>Candidatus Nomuraibacteriota</taxon>
    </lineage>
</organism>
<dbReference type="STRING" id="1801754.A3D42_01515"/>
<accession>A0A1F6W7E9</accession>
<gene>
    <name evidence="2" type="ORF">A3D42_01515</name>
</gene>
<comment type="caution">
    <text evidence="2">The sequence shown here is derived from an EMBL/GenBank/DDBJ whole genome shotgun (WGS) entry which is preliminary data.</text>
</comment>
<dbReference type="EMBL" id="MFUE01000009">
    <property type="protein sequence ID" value="OGI77870.1"/>
    <property type="molecule type" value="Genomic_DNA"/>
</dbReference>
<evidence type="ECO:0000313" key="3">
    <source>
        <dbReference type="Proteomes" id="UP000177777"/>
    </source>
</evidence>
<reference evidence="2 3" key="1">
    <citation type="journal article" date="2016" name="Nat. Commun.">
        <title>Thousands of microbial genomes shed light on interconnected biogeochemical processes in an aquifer system.</title>
        <authorList>
            <person name="Anantharaman K."/>
            <person name="Brown C.T."/>
            <person name="Hug L.A."/>
            <person name="Sharon I."/>
            <person name="Castelle C.J."/>
            <person name="Probst A.J."/>
            <person name="Thomas B.C."/>
            <person name="Singh A."/>
            <person name="Wilkins M.J."/>
            <person name="Karaoz U."/>
            <person name="Brodie E.L."/>
            <person name="Williams K.H."/>
            <person name="Hubbard S.S."/>
            <person name="Banfield J.F."/>
        </authorList>
    </citation>
    <scope>NUCLEOTIDE SEQUENCE [LARGE SCALE GENOMIC DNA]</scope>
</reference>
<dbReference type="Proteomes" id="UP000177777">
    <property type="component" value="Unassembled WGS sequence"/>
</dbReference>
<dbReference type="AlphaFoldDB" id="A0A1F6W7E9"/>
<evidence type="ECO:0000313" key="2">
    <source>
        <dbReference type="EMBL" id="OGI77870.1"/>
    </source>
</evidence>